<dbReference type="SUPFAM" id="SSF53335">
    <property type="entry name" value="S-adenosyl-L-methionine-dependent methyltransferases"/>
    <property type="match status" value="1"/>
</dbReference>
<evidence type="ECO:0008006" key="3">
    <source>
        <dbReference type="Google" id="ProtNLM"/>
    </source>
</evidence>
<proteinExistence type="predicted"/>
<protein>
    <recommendedName>
        <fullName evidence="3">Methyltransferase domain-containing protein</fullName>
    </recommendedName>
</protein>
<accession>A0A919K5H2</accession>
<gene>
    <name evidence="1" type="ORF">Ari01nite_71420</name>
</gene>
<dbReference type="RefSeq" id="WP_203786659.1">
    <property type="nucleotide sequence ID" value="NZ_BOMV01000076.1"/>
</dbReference>
<name>A0A919K5H2_9ACTN</name>
<dbReference type="Gene3D" id="3.40.50.150">
    <property type="entry name" value="Vaccinia Virus protein VP39"/>
    <property type="match status" value="1"/>
</dbReference>
<sequence length="468" mass="52508">MTSLDHAPGLLRAAKAALVAHQLAVSGTDPEVVRLPESALAELIRSLAETAAVVHQIVPVPGRHSDFELFSLLAWRQHAARGREVRRLYLVPFGNPDGERIMLQVEDDNASQISAHRLYVGGNAETATPMTNVWIVDDQVVVYEEHGDSGRPTWVVSAREEELRTARERWATLWERRSEAVHEPPRVPEPLLDSADMLHSIAQFACTGDHVDPAGCAWYHGVWQYLRLFNMVSSPNWHARFYEENLRRELHAREGARVLITGAADYGMLAYVLAGHSQPESLDIHVVDLCHTPLLANRWLGRRHGVEVNIHAVDFLEQGELLAKSLGPFDVVVSDAFLTRFKLTDPPEVATVVANWRRMLRPGGTVVTTVRMSGSGSLVADDSRAETQYLLRLYERAKNSHWLLKIDFDDLRHAAREYVQKMDSEDLGGEDDIVSIFTDQGFRVAKNEVGHVDGELIPTDYLRLVCHT</sequence>
<evidence type="ECO:0000313" key="1">
    <source>
        <dbReference type="EMBL" id="GIE99677.1"/>
    </source>
</evidence>
<organism evidence="1 2">
    <name type="scientific">Paractinoplanes rishiriensis</name>
    <dbReference type="NCBI Taxonomy" id="1050105"/>
    <lineage>
        <taxon>Bacteria</taxon>
        <taxon>Bacillati</taxon>
        <taxon>Actinomycetota</taxon>
        <taxon>Actinomycetes</taxon>
        <taxon>Micromonosporales</taxon>
        <taxon>Micromonosporaceae</taxon>
        <taxon>Paractinoplanes</taxon>
    </lineage>
</organism>
<reference evidence="1" key="1">
    <citation type="submission" date="2021-01" db="EMBL/GenBank/DDBJ databases">
        <title>Whole genome shotgun sequence of Actinoplanes rishiriensis NBRC 108556.</title>
        <authorList>
            <person name="Komaki H."/>
            <person name="Tamura T."/>
        </authorList>
    </citation>
    <scope>NUCLEOTIDE SEQUENCE</scope>
    <source>
        <strain evidence="1">NBRC 108556</strain>
    </source>
</reference>
<keyword evidence="2" id="KW-1185">Reference proteome</keyword>
<comment type="caution">
    <text evidence="1">The sequence shown here is derived from an EMBL/GenBank/DDBJ whole genome shotgun (WGS) entry which is preliminary data.</text>
</comment>
<evidence type="ECO:0000313" key="2">
    <source>
        <dbReference type="Proteomes" id="UP000636960"/>
    </source>
</evidence>
<dbReference type="Proteomes" id="UP000636960">
    <property type="component" value="Unassembled WGS sequence"/>
</dbReference>
<dbReference type="InterPro" id="IPR029063">
    <property type="entry name" value="SAM-dependent_MTases_sf"/>
</dbReference>
<dbReference type="EMBL" id="BOMV01000076">
    <property type="protein sequence ID" value="GIE99677.1"/>
    <property type="molecule type" value="Genomic_DNA"/>
</dbReference>
<dbReference type="AlphaFoldDB" id="A0A919K5H2"/>